<dbReference type="Proteomes" id="UP001383192">
    <property type="component" value="Unassembled WGS sequence"/>
</dbReference>
<reference evidence="2 3" key="1">
    <citation type="submission" date="2024-01" db="EMBL/GenBank/DDBJ databases">
        <title>A draft genome for a cacao thread blight-causing isolate of Paramarasmius palmivorus.</title>
        <authorList>
            <person name="Baruah I.K."/>
            <person name="Bukari Y."/>
            <person name="Amoako-Attah I."/>
            <person name="Meinhardt L.W."/>
            <person name="Bailey B.A."/>
            <person name="Cohen S.P."/>
        </authorList>
    </citation>
    <scope>NUCLEOTIDE SEQUENCE [LARGE SCALE GENOMIC DNA]</scope>
    <source>
        <strain evidence="2 3">GH-12</strain>
    </source>
</reference>
<dbReference type="AlphaFoldDB" id="A0AAW0CG30"/>
<keyword evidence="3" id="KW-1185">Reference proteome</keyword>
<feature type="compositionally biased region" description="Basic and acidic residues" evidence="1">
    <location>
        <begin position="556"/>
        <end position="565"/>
    </location>
</feature>
<sequence length="577" mass="64424">MSSSSQNVFELVSLNFRKIGAIPVDEYLDPTNDDQNDISYAFEDLNLDVKECRRAVERLQNISQEDTEEQLQSAGAGVEPTQGQSGEDPVTRLTQQCQRYLPQCQVEQVLKWDSQSTKDPQTNQVTKTCTFTISKPDGTSMSVQSTKKRGVRADTARIAIEKGALDFIAAGVSPDSLKNPSDSGPAQENPVAQIEEAMAKLASTHARICWYRHAEKLQKGGKCGYALLIRLSKGNLRAYSTPAAWDDEMQARIECANVALREGVVDYIQSTPGGEPEDFPPPSWDNLQHFFESLPRPFPGNVANATAEQMQAVKRLDDAVKQVDDMKHAFYIIHNKKDQLFGFVLRLEHADQVKTYLVEPRFRKEKEARAAVCLQAMSEDVESYLRSLSPSVDHRVTKEMRTLVRQRVLPALEQLRNAQPFSTEVKFKNDKNGFGASLKVKSDSQKKKFTVPKEYRSKPDAEDALFCIATRDGLFDFLSARSPEYASLAMEASAILTKTIEAQEHGEVTEGSKGRKKAKIPEFSPPFSLSSYNPNWSLPMPVPSYPNPYAAVIGKRSADGIDDERKRKRLKTAKDAG</sequence>
<feature type="region of interest" description="Disordered" evidence="1">
    <location>
        <begin position="60"/>
        <end position="89"/>
    </location>
</feature>
<comment type="caution">
    <text evidence="2">The sequence shown here is derived from an EMBL/GenBank/DDBJ whole genome shotgun (WGS) entry which is preliminary data.</text>
</comment>
<dbReference type="EMBL" id="JAYKXP010000049">
    <property type="protein sequence ID" value="KAK7036713.1"/>
    <property type="molecule type" value="Genomic_DNA"/>
</dbReference>
<evidence type="ECO:0000313" key="2">
    <source>
        <dbReference type="EMBL" id="KAK7036713.1"/>
    </source>
</evidence>
<proteinExistence type="predicted"/>
<feature type="region of interest" description="Disordered" evidence="1">
    <location>
        <begin position="556"/>
        <end position="577"/>
    </location>
</feature>
<evidence type="ECO:0000256" key="1">
    <source>
        <dbReference type="SAM" id="MobiDB-lite"/>
    </source>
</evidence>
<name>A0AAW0CG30_9AGAR</name>
<protein>
    <recommendedName>
        <fullName evidence="4">DRBM domain-containing protein</fullName>
    </recommendedName>
</protein>
<gene>
    <name evidence="2" type="ORF">VNI00_011378</name>
</gene>
<evidence type="ECO:0000313" key="3">
    <source>
        <dbReference type="Proteomes" id="UP001383192"/>
    </source>
</evidence>
<accession>A0AAW0CG30</accession>
<evidence type="ECO:0008006" key="4">
    <source>
        <dbReference type="Google" id="ProtNLM"/>
    </source>
</evidence>
<organism evidence="2 3">
    <name type="scientific">Paramarasmius palmivorus</name>
    <dbReference type="NCBI Taxonomy" id="297713"/>
    <lineage>
        <taxon>Eukaryota</taxon>
        <taxon>Fungi</taxon>
        <taxon>Dikarya</taxon>
        <taxon>Basidiomycota</taxon>
        <taxon>Agaricomycotina</taxon>
        <taxon>Agaricomycetes</taxon>
        <taxon>Agaricomycetidae</taxon>
        <taxon>Agaricales</taxon>
        <taxon>Marasmiineae</taxon>
        <taxon>Marasmiaceae</taxon>
        <taxon>Paramarasmius</taxon>
    </lineage>
</organism>